<evidence type="ECO:0000256" key="2">
    <source>
        <dbReference type="ARBA" id="ARBA00008458"/>
    </source>
</evidence>
<dbReference type="PANTHER" id="PTHR31733">
    <property type="entry name" value="RIBONUCLEASE KAPPA"/>
    <property type="match status" value="1"/>
</dbReference>
<comment type="similarity">
    <text evidence="2">Belongs to the RNase K family.</text>
</comment>
<evidence type="ECO:0000256" key="1">
    <source>
        <dbReference type="ARBA" id="ARBA00004141"/>
    </source>
</evidence>
<feature type="transmembrane region" description="Helical" evidence="6">
    <location>
        <begin position="74"/>
        <end position="95"/>
    </location>
</feature>
<dbReference type="EMBL" id="JARKIK010000083">
    <property type="protein sequence ID" value="KAK8725201.1"/>
    <property type="molecule type" value="Genomic_DNA"/>
</dbReference>
<dbReference type="AlphaFoldDB" id="A0AAW0W7B1"/>
<comment type="subcellular location">
    <subcellularLocation>
        <location evidence="1">Membrane</location>
        <topology evidence="1">Multi-pass membrane protein</topology>
    </subcellularLocation>
</comment>
<protein>
    <submittedName>
        <fullName evidence="7">Uncharacterized protein</fullName>
    </submittedName>
</protein>
<name>A0AAW0W7B1_CHEQU</name>
<evidence type="ECO:0000256" key="5">
    <source>
        <dbReference type="ARBA" id="ARBA00023136"/>
    </source>
</evidence>
<proteinExistence type="inferred from homology"/>
<keyword evidence="3 6" id="KW-0812">Transmembrane</keyword>
<keyword evidence="5 6" id="KW-0472">Membrane</keyword>
<evidence type="ECO:0000256" key="6">
    <source>
        <dbReference type="SAM" id="Phobius"/>
    </source>
</evidence>
<comment type="caution">
    <text evidence="7">The sequence shown here is derived from an EMBL/GenBank/DDBJ whole genome shotgun (WGS) entry which is preliminary data.</text>
</comment>
<dbReference type="GO" id="GO:0004521">
    <property type="term" value="F:RNA endonuclease activity"/>
    <property type="evidence" value="ECO:0007669"/>
    <property type="project" value="InterPro"/>
</dbReference>
<dbReference type="GO" id="GO:0016020">
    <property type="term" value="C:membrane"/>
    <property type="evidence" value="ECO:0007669"/>
    <property type="project" value="UniProtKB-SubCell"/>
</dbReference>
<evidence type="ECO:0000313" key="7">
    <source>
        <dbReference type="EMBL" id="KAK8725201.1"/>
    </source>
</evidence>
<dbReference type="Proteomes" id="UP001445076">
    <property type="component" value="Unassembled WGS sequence"/>
</dbReference>
<gene>
    <name evidence="7" type="ORF">OTU49_010752</name>
</gene>
<dbReference type="InterPro" id="IPR026770">
    <property type="entry name" value="RNase_K"/>
</dbReference>
<evidence type="ECO:0000256" key="3">
    <source>
        <dbReference type="ARBA" id="ARBA00022692"/>
    </source>
</evidence>
<evidence type="ECO:0000313" key="8">
    <source>
        <dbReference type="Proteomes" id="UP001445076"/>
    </source>
</evidence>
<feature type="transmembrane region" description="Helical" evidence="6">
    <location>
        <begin position="12"/>
        <end position="34"/>
    </location>
</feature>
<organism evidence="7 8">
    <name type="scientific">Cherax quadricarinatus</name>
    <name type="common">Australian red claw crayfish</name>
    <dbReference type="NCBI Taxonomy" id="27406"/>
    <lineage>
        <taxon>Eukaryota</taxon>
        <taxon>Metazoa</taxon>
        <taxon>Ecdysozoa</taxon>
        <taxon>Arthropoda</taxon>
        <taxon>Crustacea</taxon>
        <taxon>Multicrustacea</taxon>
        <taxon>Malacostraca</taxon>
        <taxon>Eumalacostraca</taxon>
        <taxon>Eucarida</taxon>
        <taxon>Decapoda</taxon>
        <taxon>Pleocyemata</taxon>
        <taxon>Astacidea</taxon>
        <taxon>Parastacoidea</taxon>
        <taxon>Parastacidae</taxon>
        <taxon>Cherax</taxon>
    </lineage>
</organism>
<reference evidence="7 8" key="1">
    <citation type="journal article" date="2024" name="BMC Genomics">
        <title>Genome assembly of redclaw crayfish (Cherax quadricarinatus) provides insights into its immune adaptation and hypoxia tolerance.</title>
        <authorList>
            <person name="Liu Z."/>
            <person name="Zheng J."/>
            <person name="Li H."/>
            <person name="Fang K."/>
            <person name="Wang S."/>
            <person name="He J."/>
            <person name="Zhou D."/>
            <person name="Weng S."/>
            <person name="Chi M."/>
            <person name="Gu Z."/>
            <person name="He J."/>
            <person name="Li F."/>
            <person name="Wang M."/>
        </authorList>
    </citation>
    <scope>NUCLEOTIDE SEQUENCE [LARGE SCALE GENOMIC DNA]</scope>
    <source>
        <strain evidence="7">ZL_2023a</strain>
    </source>
</reference>
<accession>A0AAW0W7B1</accession>
<keyword evidence="4 6" id="KW-1133">Transmembrane helix</keyword>
<sequence>MNLKICGPKCSLCCTLLSVWAIIQLGIMGILFWVKSPAFIEDLKIPDEAMHPHDLTPEEGAYQYLQAMNDSFEVIAKNCGIAAGLYAVTLIFSGWQMWLNKRN</sequence>
<evidence type="ECO:0000256" key="4">
    <source>
        <dbReference type="ARBA" id="ARBA00022989"/>
    </source>
</evidence>
<keyword evidence="8" id="KW-1185">Reference proteome</keyword>